<organism evidence="1 2">
    <name type="scientific">Chitinophaga pollutisoli</name>
    <dbReference type="NCBI Taxonomy" id="3133966"/>
    <lineage>
        <taxon>Bacteria</taxon>
        <taxon>Pseudomonadati</taxon>
        <taxon>Bacteroidota</taxon>
        <taxon>Chitinophagia</taxon>
        <taxon>Chitinophagales</taxon>
        <taxon>Chitinophagaceae</taxon>
        <taxon>Chitinophaga</taxon>
    </lineage>
</organism>
<dbReference type="RefSeq" id="WP_341836256.1">
    <property type="nucleotide sequence ID" value="NZ_CP149822.1"/>
</dbReference>
<dbReference type="EMBL" id="CP149822">
    <property type="protein sequence ID" value="WZN41405.1"/>
    <property type="molecule type" value="Genomic_DNA"/>
</dbReference>
<proteinExistence type="predicted"/>
<dbReference type="Proteomes" id="UP001485459">
    <property type="component" value="Chromosome"/>
</dbReference>
<accession>A0ABZ2YQA9</accession>
<evidence type="ECO:0000313" key="2">
    <source>
        <dbReference type="Proteomes" id="UP001485459"/>
    </source>
</evidence>
<reference evidence="2" key="1">
    <citation type="submission" date="2024-03" db="EMBL/GenBank/DDBJ databases">
        <title>Chitinophaga horti sp. nov., isolated from garden soil.</title>
        <authorList>
            <person name="Lee D.S."/>
            <person name="Han D.M."/>
            <person name="Baek J.H."/>
            <person name="Choi D.G."/>
            <person name="Jeon J.H."/>
            <person name="Jeon C.O."/>
        </authorList>
    </citation>
    <scope>NUCLEOTIDE SEQUENCE [LARGE SCALE GENOMIC DNA]</scope>
    <source>
        <strain evidence="2">GPA1</strain>
    </source>
</reference>
<gene>
    <name evidence="1" type="ORF">WJU16_25910</name>
</gene>
<protein>
    <submittedName>
        <fullName evidence="1">Uncharacterized protein</fullName>
    </submittedName>
</protein>
<sequence length="197" mass="22129">MQRFHHQIRHDLAALLGALSAVTEKYSRRDYDTDAALRTLLDRVNADYKDKGLPDRESQLQLLRAEWSAAEKGIDPCSGEKVTVRRGEMKASAMLKILRGLETVLREDYTASRSRLEEAAAMIGQIIVAGYQEGLIDDKLLLSVNTETEYLKLWKTLATDRNIALGQKRVMTMVSMPDVLLLLEEVVPPMVKGVALM</sequence>
<name>A0ABZ2YQA9_9BACT</name>
<evidence type="ECO:0000313" key="1">
    <source>
        <dbReference type="EMBL" id="WZN41405.1"/>
    </source>
</evidence>
<keyword evidence="2" id="KW-1185">Reference proteome</keyword>